<organism evidence="1 2">
    <name type="scientific">Moritella marina ATCC 15381</name>
    <dbReference type="NCBI Taxonomy" id="1202962"/>
    <lineage>
        <taxon>Bacteria</taxon>
        <taxon>Pseudomonadati</taxon>
        <taxon>Pseudomonadota</taxon>
        <taxon>Gammaproteobacteria</taxon>
        <taxon>Alteromonadales</taxon>
        <taxon>Moritellaceae</taxon>
        <taxon>Moritella</taxon>
    </lineage>
</organism>
<keyword evidence="2" id="KW-1185">Reference proteome</keyword>
<accession>A0A5J6WLP4</accession>
<sequence>MNDKNKDSFEDKLVSGLIKKYQPKHKSYLGSSRELIDASLERLSRAQMNEIFKKRSDYYPNLKIIQTSIKHEVVYISPTLARDILQYSSRGAINPEHKNRRVSKAEVKRYTLAMDDSKWCLTGEPIVFSSDGEVLNGHTRIEAAANSSKGFITVIIYGVTDDLSFAHIDVGKIRSRAQVLEMAGVQVDANILSRVAMLAKAFDQTKNRYAFRGTQGTSFQQAEILHYVEEREELALSVDFISKLAKKHKHEIQAAPHIYAFAHYLINAETANYDGELAITPEAYLSRVISGIGIQSEEDIEYQVRNYLQTLVGEASSYAVICRLSCIFKGWNLHHAIDIVGNRIAVRRVARYNKDEDGNRTPAKSAGNINEAFTYAFAGKGKTPLKILKQANLILS</sequence>
<evidence type="ECO:0000313" key="1">
    <source>
        <dbReference type="EMBL" id="QFI38141.1"/>
    </source>
</evidence>
<dbReference type="OrthoDB" id="5827154at2"/>
<proteinExistence type="predicted"/>
<dbReference type="AlphaFoldDB" id="A0A5J6WLP4"/>
<gene>
    <name evidence="1" type="ORF">FR932_09940</name>
</gene>
<dbReference type="EMBL" id="CP044399">
    <property type="protein sequence ID" value="QFI38141.1"/>
    <property type="molecule type" value="Genomic_DNA"/>
</dbReference>
<dbReference type="Proteomes" id="UP000327424">
    <property type="component" value="Chromosome"/>
</dbReference>
<evidence type="ECO:0000313" key="2">
    <source>
        <dbReference type="Proteomes" id="UP000327424"/>
    </source>
</evidence>
<protein>
    <submittedName>
        <fullName evidence="1">Chromosome partitioning protein ParB</fullName>
    </submittedName>
</protein>
<dbReference type="KEGG" id="mmaa:FR932_09940"/>
<name>A0A5J6WLP4_MORMI</name>
<reference evidence="1 2" key="1">
    <citation type="submission" date="2019-09" db="EMBL/GenBank/DDBJ databases">
        <title>Hybrid Assembly of the complete Genome of the Deep-Sea Bacterium Moritella marina from long Nanopore and Illumina reads.</title>
        <authorList>
            <person name="Magin S."/>
            <person name="Georgoulis A."/>
            <person name="Papadimitriou K."/>
            <person name="Iliakis G."/>
            <person name="Vorgias C.E."/>
        </authorList>
    </citation>
    <scope>NUCLEOTIDE SEQUENCE [LARGE SCALE GENOMIC DNA]</scope>
    <source>
        <strain evidence="1 2">MP-1</strain>
    </source>
</reference>
<dbReference type="RefSeq" id="WP_019440462.1">
    <property type="nucleotide sequence ID" value="NZ_ALOE01000009.1"/>
</dbReference>